<dbReference type="PANTHER" id="PTHR13255">
    <property type="entry name" value="ATAXIN-10"/>
    <property type="match status" value="1"/>
</dbReference>
<gene>
    <name evidence="8" type="ORF">CC85DRAFT_266465</name>
</gene>
<proteinExistence type="inferred from homology"/>
<dbReference type="InterPro" id="IPR051374">
    <property type="entry name" value="Ataxin-10/CTR86_families"/>
</dbReference>
<dbReference type="EMBL" id="KQ087280">
    <property type="protein sequence ID" value="KLT38847.1"/>
    <property type="molecule type" value="Genomic_DNA"/>
</dbReference>
<evidence type="ECO:0000259" key="7">
    <source>
        <dbReference type="Pfam" id="PF09759"/>
    </source>
</evidence>
<dbReference type="GO" id="GO:0005829">
    <property type="term" value="C:cytosol"/>
    <property type="evidence" value="ECO:0007669"/>
    <property type="project" value="TreeGrafter"/>
</dbReference>
<keyword evidence="2" id="KW-0132">Cell division</keyword>
<protein>
    <recommendedName>
        <fullName evidence="5">Ataxin-10 homolog</fullName>
    </recommendedName>
    <alternativeName>
        <fullName evidence="6">Copper transport protein 86</fullName>
    </alternativeName>
</protein>
<dbReference type="Proteomes" id="UP000053611">
    <property type="component" value="Unassembled WGS sequence"/>
</dbReference>
<dbReference type="GeneID" id="28981630"/>
<name>A0A0J0XCQ9_9TREE</name>
<dbReference type="InterPro" id="IPR016024">
    <property type="entry name" value="ARM-type_fold"/>
</dbReference>
<dbReference type="InterPro" id="IPR019156">
    <property type="entry name" value="Ataxin-10_domain"/>
</dbReference>
<keyword evidence="3" id="KW-0131">Cell cycle</keyword>
<accession>A0A0J0XCQ9</accession>
<dbReference type="SUPFAM" id="SSF48371">
    <property type="entry name" value="ARM repeat"/>
    <property type="match status" value="2"/>
</dbReference>
<comment type="similarity">
    <text evidence="1">Belongs to the ataxin-10 family.</text>
</comment>
<evidence type="ECO:0000313" key="9">
    <source>
        <dbReference type="Proteomes" id="UP000053611"/>
    </source>
</evidence>
<evidence type="ECO:0000256" key="3">
    <source>
        <dbReference type="ARBA" id="ARBA00023306"/>
    </source>
</evidence>
<dbReference type="AlphaFoldDB" id="A0A0J0XCQ9"/>
<dbReference type="OrthoDB" id="379794at2759"/>
<dbReference type="Gene3D" id="1.25.10.10">
    <property type="entry name" value="Leucine-rich Repeat Variant"/>
    <property type="match status" value="1"/>
</dbReference>
<reference evidence="8 9" key="1">
    <citation type="submission" date="2015-03" db="EMBL/GenBank/DDBJ databases">
        <title>Genomics and transcriptomics of the oil-accumulating basidiomycete yeast T. oleaginosus allow insights into substrate utilization and the diverse evolutionary trajectories of mating systems in fungi.</title>
        <authorList>
            <consortium name="DOE Joint Genome Institute"/>
            <person name="Kourist R."/>
            <person name="Kracht O."/>
            <person name="Bracharz F."/>
            <person name="Lipzen A."/>
            <person name="Nolan M."/>
            <person name="Ohm R."/>
            <person name="Grigoriev I."/>
            <person name="Sun S."/>
            <person name="Heitman J."/>
            <person name="Bruck T."/>
            <person name="Nowrousian M."/>
        </authorList>
    </citation>
    <scope>NUCLEOTIDE SEQUENCE [LARGE SCALE GENOMIC DNA]</scope>
    <source>
        <strain evidence="8 9">IBC0246</strain>
    </source>
</reference>
<dbReference type="GO" id="GO:0051301">
    <property type="term" value="P:cell division"/>
    <property type="evidence" value="ECO:0007669"/>
    <property type="project" value="UniProtKB-KW"/>
</dbReference>
<evidence type="ECO:0000256" key="4">
    <source>
        <dbReference type="ARBA" id="ARBA00044746"/>
    </source>
</evidence>
<dbReference type="PANTHER" id="PTHR13255:SF0">
    <property type="entry name" value="ATAXIN-10"/>
    <property type="match status" value="1"/>
</dbReference>
<dbReference type="InterPro" id="IPR011989">
    <property type="entry name" value="ARM-like"/>
</dbReference>
<comment type="function">
    <text evidence="4">May play a role in the regulation of cytokinesis.</text>
</comment>
<keyword evidence="9" id="KW-1185">Reference proteome</keyword>
<evidence type="ECO:0000256" key="1">
    <source>
        <dbReference type="ARBA" id="ARBA00008384"/>
    </source>
</evidence>
<evidence type="ECO:0000313" key="8">
    <source>
        <dbReference type="EMBL" id="KLT38847.1"/>
    </source>
</evidence>
<dbReference type="RefSeq" id="XP_018275338.1">
    <property type="nucleotide sequence ID" value="XM_018421027.1"/>
</dbReference>
<evidence type="ECO:0000256" key="5">
    <source>
        <dbReference type="ARBA" id="ARBA00044801"/>
    </source>
</evidence>
<dbReference type="Pfam" id="PF09759">
    <property type="entry name" value="Atx10homo_assoc"/>
    <property type="match status" value="1"/>
</dbReference>
<organism evidence="8 9">
    <name type="scientific">Cutaneotrichosporon oleaginosum</name>
    <dbReference type="NCBI Taxonomy" id="879819"/>
    <lineage>
        <taxon>Eukaryota</taxon>
        <taxon>Fungi</taxon>
        <taxon>Dikarya</taxon>
        <taxon>Basidiomycota</taxon>
        <taxon>Agaricomycotina</taxon>
        <taxon>Tremellomycetes</taxon>
        <taxon>Trichosporonales</taxon>
        <taxon>Trichosporonaceae</taxon>
        <taxon>Cutaneotrichosporon</taxon>
    </lineage>
</organism>
<feature type="domain" description="Ataxin-10" evidence="7">
    <location>
        <begin position="413"/>
        <end position="489"/>
    </location>
</feature>
<sequence>MLDTGALREALEEARDDLKAGRSVRSPASARINDAARYVATHLHEREQIEATLPIWELCATLWPLLADALDPSGDGGPVALASSLGKLERNMLAGSVHAQIAALPSEPDIRRIIFNVTTFGRIEDPDFAELQGILSQLLCNLISSRGGSDSEALADSVLKTWLSGRREDDVIIRLLDSGDVRVNTGVLRLLINLATQTRQPRFLAAPAIHWLARILNRLDTWHADAEPLFDLAVSFFELFFTAGHQSELYSALAVSEETVTPSQVTLLKLLDAYLTRPHAHPTPSPSLFVIQAWRDTAAYTAASMRSGKDDARLPSVLAALVLDTEILSTIVLAAQARADKQEAEGGEEAMVACLKGRTQESSSIIPALVNVLAATHDFLPRIKPGAATAADNVAAAAGQMSQREIEHAFANVKRDLVRLLAVLAFNDTAVGDQVRAAGGVQLVLGLCETDERNAYLREHALFAVRNLMMGNPANQAIIAEMEPLGLVGEDGVLGPLPEKLKKSDEAAMKAGRGG</sequence>
<evidence type="ECO:0000256" key="2">
    <source>
        <dbReference type="ARBA" id="ARBA00022618"/>
    </source>
</evidence>
<evidence type="ECO:0000256" key="6">
    <source>
        <dbReference type="ARBA" id="ARBA00044805"/>
    </source>
</evidence>